<organism evidence="1 2">
    <name type="scientific">Gordonia neofelifaecis NRRL B-59395</name>
    <dbReference type="NCBI Taxonomy" id="644548"/>
    <lineage>
        <taxon>Bacteria</taxon>
        <taxon>Bacillati</taxon>
        <taxon>Actinomycetota</taxon>
        <taxon>Actinomycetes</taxon>
        <taxon>Mycobacteriales</taxon>
        <taxon>Gordoniaceae</taxon>
        <taxon>Gordonia</taxon>
    </lineage>
</organism>
<accession>F1YPQ5</accession>
<comment type="caution">
    <text evidence="1">The sequence shown here is derived from an EMBL/GenBank/DDBJ whole genome shotgun (WGS) entry which is preliminary data.</text>
</comment>
<dbReference type="RefSeq" id="WP_009681094.1">
    <property type="nucleotide sequence ID" value="NZ_AEUD01000027.1"/>
</dbReference>
<evidence type="ECO:0008006" key="3">
    <source>
        <dbReference type="Google" id="ProtNLM"/>
    </source>
</evidence>
<evidence type="ECO:0000313" key="2">
    <source>
        <dbReference type="Proteomes" id="UP000035065"/>
    </source>
</evidence>
<keyword evidence="2" id="KW-1185">Reference proteome</keyword>
<evidence type="ECO:0000313" key="1">
    <source>
        <dbReference type="EMBL" id="EGD53334.1"/>
    </source>
</evidence>
<dbReference type="SMART" id="SM01236">
    <property type="entry name" value="Haem_oxygenase_2"/>
    <property type="match status" value="1"/>
</dbReference>
<dbReference type="Proteomes" id="UP000035065">
    <property type="component" value="Unassembled WGS sequence"/>
</dbReference>
<name>F1YPQ5_9ACTN</name>
<reference evidence="1 2" key="1">
    <citation type="journal article" date="2011" name="J. Bacteriol.">
        <title>Draft Genome Sequence of Gordonia neofelifaecis NRRL B-59395, a Cholesterol-Degrading Actinomycete.</title>
        <authorList>
            <person name="Ge F."/>
            <person name="Li W."/>
            <person name="Chen G."/>
            <person name="Liu Y."/>
            <person name="Zhang G."/>
            <person name="Yong B."/>
            <person name="Wang Q."/>
            <person name="Wang N."/>
            <person name="Huang Z."/>
            <person name="Li W."/>
            <person name="Wang J."/>
            <person name="Wu C."/>
            <person name="Xie Q."/>
            <person name="Liu G."/>
        </authorList>
    </citation>
    <scope>NUCLEOTIDE SEQUENCE [LARGE SCALE GENOMIC DNA]</scope>
    <source>
        <strain evidence="1 2">NRRL B-59395</strain>
    </source>
</reference>
<dbReference type="OrthoDB" id="252872at2"/>
<dbReference type="Gene3D" id="1.20.910.10">
    <property type="entry name" value="Heme oxygenase-like"/>
    <property type="match status" value="1"/>
</dbReference>
<dbReference type="InterPro" id="IPR016084">
    <property type="entry name" value="Haem_Oase-like_multi-hlx"/>
</dbReference>
<dbReference type="STRING" id="644548.SCNU_19562"/>
<dbReference type="EMBL" id="AEUD01000027">
    <property type="protein sequence ID" value="EGD53334.1"/>
    <property type="molecule type" value="Genomic_DNA"/>
</dbReference>
<dbReference type="eggNOG" id="ENOG502Z8NQ">
    <property type="taxonomic scope" value="Bacteria"/>
</dbReference>
<dbReference type="AlphaFoldDB" id="F1YPQ5"/>
<sequence length="340" mass="37217">MPVFEVDSTIAGQPSLPAARGPMSARIIDAVRATPADAPARIDVPTVLDPWSDDVQLALAVCHELHYRGWADAGRDCEWDPVLIGARGRLEDLFLSAVVEECVPLSEEGTADAELGALARGVPSGAVAHLRRWGTEDEFADYFAARSVYHLKEADPHAWAIPRLSGRVKAAFVAVEFDEYGAGRAERVHQNLFGELLSSMGLNCDYLGYLPHAPGVVLAPVNLMMCLGLRRSRRGATVGHFAATEMTSPVGSAWILHGLDRLEAPEPARRFFREHVEADAVHELVMRDEVVGVLLSDEPSLEDDVVFGIRALLVVENRLDRAFVDAWNSGRSLVRREVDQ</sequence>
<gene>
    <name evidence="1" type="ORF">SCNU_19562</name>
</gene>
<dbReference type="Pfam" id="PF14518">
    <property type="entry name" value="Haem_oxygenas_2"/>
    <property type="match status" value="1"/>
</dbReference>
<protein>
    <recommendedName>
        <fullName evidence="3">Iron-containing redox enzyme family protein</fullName>
    </recommendedName>
</protein>
<dbReference type="SUPFAM" id="SSF48613">
    <property type="entry name" value="Heme oxygenase-like"/>
    <property type="match status" value="1"/>
</dbReference>
<proteinExistence type="predicted"/>